<comment type="caution">
    <text evidence="1">The sequence shown here is derived from an EMBL/GenBank/DDBJ whole genome shotgun (WGS) entry which is preliminary data.</text>
</comment>
<evidence type="ECO:0000313" key="1">
    <source>
        <dbReference type="EMBL" id="PWW01741.1"/>
    </source>
</evidence>
<dbReference type="AlphaFoldDB" id="A0A317PNA9"/>
<name>A0A317PNA9_9HYPH</name>
<protein>
    <submittedName>
        <fullName evidence="1">Uncharacterized protein</fullName>
    </submittedName>
</protein>
<keyword evidence="2" id="KW-1185">Reference proteome</keyword>
<dbReference type="OrthoDB" id="7596921at2"/>
<proteinExistence type="predicted"/>
<dbReference type="RefSeq" id="WP_110031511.1">
    <property type="nucleotide sequence ID" value="NZ_QGTR01000002.1"/>
</dbReference>
<accession>A0A317PNA9</accession>
<evidence type="ECO:0000313" key="2">
    <source>
        <dbReference type="Proteomes" id="UP000246352"/>
    </source>
</evidence>
<dbReference type="Proteomes" id="UP000246352">
    <property type="component" value="Unassembled WGS sequence"/>
</dbReference>
<sequence length="99" mass="11445">MNHLPDSSDQKQHWRNQRAVIRELLWDEWDPIGINIIDCAMDEYDAYADQATAMMRNGASVEETARYLTDIARHHIGMPKFLHAVSLAVAIKIKRIIQD</sequence>
<dbReference type="EMBL" id="QGTR01000002">
    <property type="protein sequence ID" value="PWW01741.1"/>
    <property type="molecule type" value="Genomic_DNA"/>
</dbReference>
<reference evidence="1 2" key="1">
    <citation type="submission" date="2018-05" db="EMBL/GenBank/DDBJ databases">
        <title>Genomic Encyclopedia of Type Strains, Phase IV (KMG-IV): sequencing the most valuable type-strain genomes for metagenomic binning, comparative biology and taxonomic classification.</title>
        <authorList>
            <person name="Goeker M."/>
        </authorList>
    </citation>
    <scope>NUCLEOTIDE SEQUENCE [LARGE SCALE GENOMIC DNA]</scope>
    <source>
        <strain evidence="1 2">DSM 16791</strain>
    </source>
</reference>
<gene>
    <name evidence="1" type="ORF">DFR52_102405</name>
</gene>
<organism evidence="1 2">
    <name type="scientific">Hoeflea marina</name>
    <dbReference type="NCBI Taxonomy" id="274592"/>
    <lineage>
        <taxon>Bacteria</taxon>
        <taxon>Pseudomonadati</taxon>
        <taxon>Pseudomonadota</taxon>
        <taxon>Alphaproteobacteria</taxon>
        <taxon>Hyphomicrobiales</taxon>
        <taxon>Rhizobiaceae</taxon>
        <taxon>Hoeflea</taxon>
    </lineage>
</organism>